<evidence type="ECO:0000313" key="2">
    <source>
        <dbReference type="EMBL" id="GGD21567.1"/>
    </source>
</evidence>
<evidence type="ECO:0008006" key="4">
    <source>
        <dbReference type="Google" id="ProtNLM"/>
    </source>
</evidence>
<evidence type="ECO:0000313" key="3">
    <source>
        <dbReference type="Proteomes" id="UP000642571"/>
    </source>
</evidence>
<feature type="transmembrane region" description="Helical" evidence="1">
    <location>
        <begin position="28"/>
        <end position="48"/>
    </location>
</feature>
<protein>
    <recommendedName>
        <fullName evidence="4">DUF1056 family protein</fullName>
    </recommendedName>
</protein>
<sequence>MLKKLIYFYLFMTNLVFVLSVVDIVSGRIAAGILVTFTFSLVIFIEIASRKGRLKDIE</sequence>
<name>A0ABQ1QBK3_9BACI</name>
<feature type="transmembrane region" description="Helical" evidence="1">
    <location>
        <begin position="5"/>
        <end position="22"/>
    </location>
</feature>
<proteinExistence type="predicted"/>
<keyword evidence="1" id="KW-0472">Membrane</keyword>
<dbReference type="EMBL" id="BMIN01000016">
    <property type="protein sequence ID" value="GGD21567.1"/>
    <property type="molecule type" value="Genomic_DNA"/>
</dbReference>
<keyword evidence="3" id="KW-1185">Reference proteome</keyword>
<organism evidence="2 3">
    <name type="scientific">Pontibacillus salipaludis</name>
    <dbReference type="NCBI Taxonomy" id="1697394"/>
    <lineage>
        <taxon>Bacteria</taxon>
        <taxon>Bacillati</taxon>
        <taxon>Bacillota</taxon>
        <taxon>Bacilli</taxon>
        <taxon>Bacillales</taxon>
        <taxon>Bacillaceae</taxon>
        <taxon>Pontibacillus</taxon>
    </lineage>
</organism>
<evidence type="ECO:0000256" key="1">
    <source>
        <dbReference type="SAM" id="Phobius"/>
    </source>
</evidence>
<keyword evidence="1" id="KW-1133">Transmembrane helix</keyword>
<gene>
    <name evidence="2" type="ORF">GCM10011389_31550</name>
</gene>
<accession>A0ABQ1QBK3</accession>
<dbReference type="RefSeq" id="WP_188655348.1">
    <property type="nucleotide sequence ID" value="NZ_BMIN01000016.1"/>
</dbReference>
<comment type="caution">
    <text evidence="2">The sequence shown here is derived from an EMBL/GenBank/DDBJ whole genome shotgun (WGS) entry which is preliminary data.</text>
</comment>
<dbReference type="Proteomes" id="UP000642571">
    <property type="component" value="Unassembled WGS sequence"/>
</dbReference>
<reference evidence="3" key="1">
    <citation type="journal article" date="2019" name="Int. J. Syst. Evol. Microbiol.">
        <title>The Global Catalogue of Microorganisms (GCM) 10K type strain sequencing project: providing services to taxonomists for standard genome sequencing and annotation.</title>
        <authorList>
            <consortium name="The Broad Institute Genomics Platform"/>
            <consortium name="The Broad Institute Genome Sequencing Center for Infectious Disease"/>
            <person name="Wu L."/>
            <person name="Ma J."/>
        </authorList>
    </citation>
    <scope>NUCLEOTIDE SEQUENCE [LARGE SCALE GENOMIC DNA]</scope>
    <source>
        <strain evidence="3">CGMCC 1.15353</strain>
    </source>
</reference>
<keyword evidence="1" id="KW-0812">Transmembrane</keyword>